<dbReference type="RefSeq" id="WP_203789329.1">
    <property type="nucleotide sequence ID" value="NZ_BOMV01000096.1"/>
</dbReference>
<feature type="transmembrane region" description="Helical" evidence="1">
    <location>
        <begin position="75"/>
        <end position="102"/>
    </location>
</feature>
<gene>
    <name evidence="2" type="ORF">Ari01nite_84500</name>
</gene>
<name>A0A919N1B0_9ACTN</name>
<feature type="transmembrane region" description="Helical" evidence="1">
    <location>
        <begin position="7"/>
        <end position="28"/>
    </location>
</feature>
<sequence length="103" mass="10426">MTRSRGAFVVGSLAVTVLALVFAVVGWGNDGLQAADAIAGVFSLTFAVVTFAAVRNEPKPQAGRQYWTAPRTRSGAGAALLLGGVAAGLMLVAVLGTVALLVR</sequence>
<keyword evidence="1" id="KW-0472">Membrane</keyword>
<keyword evidence="3" id="KW-1185">Reference proteome</keyword>
<evidence type="ECO:0000256" key="1">
    <source>
        <dbReference type="SAM" id="Phobius"/>
    </source>
</evidence>
<evidence type="ECO:0000313" key="3">
    <source>
        <dbReference type="Proteomes" id="UP000636960"/>
    </source>
</evidence>
<keyword evidence="1" id="KW-1133">Transmembrane helix</keyword>
<reference evidence="2" key="1">
    <citation type="submission" date="2021-01" db="EMBL/GenBank/DDBJ databases">
        <title>Whole genome shotgun sequence of Actinoplanes rishiriensis NBRC 108556.</title>
        <authorList>
            <person name="Komaki H."/>
            <person name="Tamura T."/>
        </authorList>
    </citation>
    <scope>NUCLEOTIDE SEQUENCE</scope>
    <source>
        <strain evidence="2">NBRC 108556</strain>
    </source>
</reference>
<protein>
    <submittedName>
        <fullName evidence="2">Uncharacterized protein</fullName>
    </submittedName>
</protein>
<comment type="caution">
    <text evidence="2">The sequence shown here is derived from an EMBL/GenBank/DDBJ whole genome shotgun (WGS) entry which is preliminary data.</text>
</comment>
<dbReference type="EMBL" id="BOMV01000096">
    <property type="protein sequence ID" value="GIF00986.1"/>
    <property type="molecule type" value="Genomic_DNA"/>
</dbReference>
<evidence type="ECO:0000313" key="2">
    <source>
        <dbReference type="EMBL" id="GIF00986.1"/>
    </source>
</evidence>
<dbReference type="AlphaFoldDB" id="A0A919N1B0"/>
<keyword evidence="1" id="KW-0812">Transmembrane</keyword>
<accession>A0A919N1B0</accession>
<feature type="transmembrane region" description="Helical" evidence="1">
    <location>
        <begin position="34"/>
        <end position="54"/>
    </location>
</feature>
<organism evidence="2 3">
    <name type="scientific">Paractinoplanes rishiriensis</name>
    <dbReference type="NCBI Taxonomy" id="1050105"/>
    <lineage>
        <taxon>Bacteria</taxon>
        <taxon>Bacillati</taxon>
        <taxon>Actinomycetota</taxon>
        <taxon>Actinomycetes</taxon>
        <taxon>Micromonosporales</taxon>
        <taxon>Micromonosporaceae</taxon>
        <taxon>Paractinoplanes</taxon>
    </lineage>
</organism>
<proteinExistence type="predicted"/>
<dbReference type="Proteomes" id="UP000636960">
    <property type="component" value="Unassembled WGS sequence"/>
</dbReference>